<dbReference type="AlphaFoldDB" id="A0A8J3ZHP4"/>
<evidence type="ECO:0000313" key="4">
    <source>
        <dbReference type="Proteomes" id="UP000612585"/>
    </source>
</evidence>
<sequence length="130" mass="14196">MLVIDGAAFSDFAGFAREFTRLLDDYIWSGNLDAFNDILRGGFGTPEDGWILRWLNSKLSSAALGYEATAQRLEGLLATCHPANRARVEADLARANSRQGPTLFDQIVDIIRDHGPGGTESEDGILLELV</sequence>
<dbReference type="SUPFAM" id="SSF52038">
    <property type="entry name" value="Barstar-related"/>
    <property type="match status" value="1"/>
</dbReference>
<evidence type="ECO:0000256" key="1">
    <source>
        <dbReference type="ARBA" id="ARBA00006845"/>
    </source>
</evidence>
<gene>
    <name evidence="3" type="ORF">Vau01_105190</name>
</gene>
<proteinExistence type="inferred from homology"/>
<comment type="similarity">
    <text evidence="1">Belongs to the barstar family.</text>
</comment>
<evidence type="ECO:0000313" key="3">
    <source>
        <dbReference type="EMBL" id="GIJ63003.1"/>
    </source>
</evidence>
<feature type="domain" description="Barstar (barnase inhibitor)" evidence="2">
    <location>
        <begin position="2"/>
        <end position="67"/>
    </location>
</feature>
<dbReference type="RefSeq" id="WP_204008986.1">
    <property type="nucleotide sequence ID" value="NZ_BOPG01000085.1"/>
</dbReference>
<dbReference type="InterPro" id="IPR000468">
    <property type="entry name" value="Barstar"/>
</dbReference>
<keyword evidence="4" id="KW-1185">Reference proteome</keyword>
<dbReference type="Proteomes" id="UP000612585">
    <property type="component" value="Unassembled WGS sequence"/>
</dbReference>
<dbReference type="EMBL" id="BOPG01000085">
    <property type="protein sequence ID" value="GIJ63003.1"/>
    <property type="molecule type" value="Genomic_DNA"/>
</dbReference>
<dbReference type="Pfam" id="PF01337">
    <property type="entry name" value="Barstar"/>
    <property type="match status" value="1"/>
</dbReference>
<dbReference type="InterPro" id="IPR035905">
    <property type="entry name" value="Barstar-like_sf"/>
</dbReference>
<comment type="caution">
    <text evidence="3">The sequence shown here is derived from an EMBL/GenBank/DDBJ whole genome shotgun (WGS) entry which is preliminary data.</text>
</comment>
<dbReference type="Gene3D" id="3.30.370.10">
    <property type="entry name" value="Barstar-like"/>
    <property type="match status" value="1"/>
</dbReference>
<evidence type="ECO:0000259" key="2">
    <source>
        <dbReference type="Pfam" id="PF01337"/>
    </source>
</evidence>
<accession>A0A8J3ZHP4</accession>
<protein>
    <recommendedName>
        <fullName evidence="2">Barstar (barnase inhibitor) domain-containing protein</fullName>
    </recommendedName>
</protein>
<organism evidence="3 4">
    <name type="scientific">Virgisporangium aurantiacum</name>
    <dbReference type="NCBI Taxonomy" id="175570"/>
    <lineage>
        <taxon>Bacteria</taxon>
        <taxon>Bacillati</taxon>
        <taxon>Actinomycetota</taxon>
        <taxon>Actinomycetes</taxon>
        <taxon>Micromonosporales</taxon>
        <taxon>Micromonosporaceae</taxon>
        <taxon>Virgisporangium</taxon>
    </lineage>
</organism>
<name>A0A8J3ZHP4_9ACTN</name>
<reference evidence="3" key="1">
    <citation type="submission" date="2021-01" db="EMBL/GenBank/DDBJ databases">
        <title>Whole genome shotgun sequence of Virgisporangium aurantiacum NBRC 16421.</title>
        <authorList>
            <person name="Komaki H."/>
            <person name="Tamura T."/>
        </authorList>
    </citation>
    <scope>NUCLEOTIDE SEQUENCE</scope>
    <source>
        <strain evidence="3">NBRC 16421</strain>
    </source>
</reference>